<protein>
    <submittedName>
        <fullName evidence="1">Uncharacterized protein</fullName>
    </submittedName>
</protein>
<dbReference type="EMBL" id="JAYKXP010000102">
    <property type="protein sequence ID" value="KAK7026666.1"/>
    <property type="molecule type" value="Genomic_DNA"/>
</dbReference>
<dbReference type="Proteomes" id="UP001383192">
    <property type="component" value="Unassembled WGS sequence"/>
</dbReference>
<accession>A0AAW0BKU4</accession>
<name>A0AAW0BKU4_9AGAR</name>
<comment type="caution">
    <text evidence="1">The sequence shown here is derived from an EMBL/GenBank/DDBJ whole genome shotgun (WGS) entry which is preliminary data.</text>
</comment>
<proteinExistence type="predicted"/>
<dbReference type="AlphaFoldDB" id="A0AAW0BKU4"/>
<organism evidence="1 2">
    <name type="scientific">Paramarasmius palmivorus</name>
    <dbReference type="NCBI Taxonomy" id="297713"/>
    <lineage>
        <taxon>Eukaryota</taxon>
        <taxon>Fungi</taxon>
        <taxon>Dikarya</taxon>
        <taxon>Basidiomycota</taxon>
        <taxon>Agaricomycotina</taxon>
        <taxon>Agaricomycetes</taxon>
        <taxon>Agaricomycetidae</taxon>
        <taxon>Agaricales</taxon>
        <taxon>Marasmiineae</taxon>
        <taxon>Marasmiaceae</taxon>
        <taxon>Paramarasmius</taxon>
    </lineage>
</organism>
<evidence type="ECO:0000313" key="1">
    <source>
        <dbReference type="EMBL" id="KAK7026666.1"/>
    </source>
</evidence>
<gene>
    <name evidence="1" type="ORF">VNI00_015539</name>
</gene>
<reference evidence="1 2" key="1">
    <citation type="submission" date="2024-01" db="EMBL/GenBank/DDBJ databases">
        <title>A draft genome for a cacao thread blight-causing isolate of Paramarasmius palmivorus.</title>
        <authorList>
            <person name="Baruah I.K."/>
            <person name="Bukari Y."/>
            <person name="Amoako-Attah I."/>
            <person name="Meinhardt L.W."/>
            <person name="Bailey B.A."/>
            <person name="Cohen S.P."/>
        </authorList>
    </citation>
    <scope>NUCLEOTIDE SEQUENCE [LARGE SCALE GENOMIC DNA]</scope>
    <source>
        <strain evidence="1 2">GH-12</strain>
    </source>
</reference>
<sequence length="125" mass="14314">MATFGVSITFSSENVNHHLHLDIPLTVPAGVTTYTLRWLFFLMSCIVPAVKGQLFYNGIELQPDSNLDIVPGLLFEYRVEWDNKSAIANPRALAERTRSSDFGSVDYQQRASDFRKKLEKRDKYK</sequence>
<keyword evidence="2" id="KW-1185">Reference proteome</keyword>
<evidence type="ECO:0000313" key="2">
    <source>
        <dbReference type="Proteomes" id="UP001383192"/>
    </source>
</evidence>